<dbReference type="PANTHER" id="PTHR11439:SF455">
    <property type="entry name" value="RLK (RECEPTOR-LIKE PROTEIN KINASE) 8, PUTATIVE-RELATED"/>
    <property type="match status" value="1"/>
</dbReference>
<dbReference type="EMBL" id="JAWXYG010000004">
    <property type="protein sequence ID" value="KAK4274662.1"/>
    <property type="molecule type" value="Genomic_DNA"/>
</dbReference>
<evidence type="ECO:0008006" key="3">
    <source>
        <dbReference type="Google" id="ProtNLM"/>
    </source>
</evidence>
<dbReference type="PANTHER" id="PTHR11439">
    <property type="entry name" value="GAG-POL-RELATED RETROTRANSPOSON"/>
    <property type="match status" value="1"/>
</dbReference>
<accession>A0AAE1JPD5</accession>
<dbReference type="Proteomes" id="UP001293593">
    <property type="component" value="Unassembled WGS sequence"/>
</dbReference>
<reference evidence="1" key="1">
    <citation type="submission" date="2023-10" db="EMBL/GenBank/DDBJ databases">
        <title>Chromosome-level genome of the transformable northern wattle, Acacia crassicarpa.</title>
        <authorList>
            <person name="Massaro I."/>
            <person name="Sinha N.R."/>
            <person name="Poethig S."/>
            <person name="Leichty A.R."/>
        </authorList>
    </citation>
    <scope>NUCLEOTIDE SEQUENCE</scope>
    <source>
        <strain evidence="1">Acra3RX</strain>
        <tissue evidence="1">Leaf</tissue>
    </source>
</reference>
<keyword evidence="2" id="KW-1185">Reference proteome</keyword>
<organism evidence="1 2">
    <name type="scientific">Acacia crassicarpa</name>
    <name type="common">northern wattle</name>
    <dbReference type="NCBI Taxonomy" id="499986"/>
    <lineage>
        <taxon>Eukaryota</taxon>
        <taxon>Viridiplantae</taxon>
        <taxon>Streptophyta</taxon>
        <taxon>Embryophyta</taxon>
        <taxon>Tracheophyta</taxon>
        <taxon>Spermatophyta</taxon>
        <taxon>Magnoliopsida</taxon>
        <taxon>eudicotyledons</taxon>
        <taxon>Gunneridae</taxon>
        <taxon>Pentapetalae</taxon>
        <taxon>rosids</taxon>
        <taxon>fabids</taxon>
        <taxon>Fabales</taxon>
        <taxon>Fabaceae</taxon>
        <taxon>Caesalpinioideae</taxon>
        <taxon>mimosoid clade</taxon>
        <taxon>Acacieae</taxon>
        <taxon>Acacia</taxon>
    </lineage>
</organism>
<proteinExistence type="predicted"/>
<dbReference type="AlphaFoldDB" id="A0AAE1JPD5"/>
<gene>
    <name evidence="1" type="ORF">QN277_017853</name>
</gene>
<comment type="caution">
    <text evidence="1">The sequence shown here is derived from an EMBL/GenBank/DDBJ whole genome shotgun (WGS) entry which is preliminary data.</text>
</comment>
<evidence type="ECO:0000313" key="1">
    <source>
        <dbReference type="EMBL" id="KAK4274662.1"/>
    </source>
</evidence>
<protein>
    <recommendedName>
        <fullName evidence="3">Mitochondrial protein</fullName>
    </recommendedName>
</protein>
<sequence length="76" mass="8738">MAVNVPLFAKDSPPFSDPRLYRSIVGSLQYLCYTRSDIAFAVNKLSQFLQEPTIKQWECVKRLLLTLMVQVPMDCL</sequence>
<name>A0AAE1JPD5_9FABA</name>
<evidence type="ECO:0000313" key="2">
    <source>
        <dbReference type="Proteomes" id="UP001293593"/>
    </source>
</evidence>